<comment type="caution">
    <text evidence="6">The sequence shown here is derived from an EMBL/GenBank/DDBJ whole genome shotgun (WGS) entry which is preliminary data.</text>
</comment>
<keyword evidence="7" id="KW-1185">Reference proteome</keyword>
<accession>A0A6V6ZCU7</accession>
<sequence>MKLLGSIAVLLPKLGLLQEWAYTGFFFVMAGAIFSHFAVGDVAMEYFGPTLLLVLIFLSWHFRPADRRVS</sequence>
<organism evidence="6 7">
    <name type="scientific">Flavobacterium salmonis</name>
    <dbReference type="NCBI Taxonomy" id="2654844"/>
    <lineage>
        <taxon>Bacteria</taxon>
        <taxon>Pseudomonadati</taxon>
        <taxon>Bacteroidota</taxon>
        <taxon>Flavobacteriia</taxon>
        <taxon>Flavobacteriales</taxon>
        <taxon>Flavobacteriaceae</taxon>
        <taxon>Flavobacterium</taxon>
    </lineage>
</organism>
<evidence type="ECO:0000256" key="3">
    <source>
        <dbReference type="ARBA" id="ARBA00022989"/>
    </source>
</evidence>
<keyword evidence="3 5" id="KW-1133">Transmembrane helix</keyword>
<proteinExistence type="predicted"/>
<evidence type="ECO:0000313" key="7">
    <source>
        <dbReference type="Proteomes" id="UP000530060"/>
    </source>
</evidence>
<dbReference type="GO" id="GO:0016020">
    <property type="term" value="C:membrane"/>
    <property type="evidence" value="ECO:0007669"/>
    <property type="project" value="UniProtKB-SubCell"/>
</dbReference>
<name>A0A6V6ZCU7_9FLAO</name>
<feature type="transmembrane region" description="Helical" evidence="5">
    <location>
        <begin position="46"/>
        <end position="62"/>
    </location>
</feature>
<dbReference type="InterPro" id="IPR032808">
    <property type="entry name" value="DoxX"/>
</dbReference>
<evidence type="ECO:0000256" key="1">
    <source>
        <dbReference type="ARBA" id="ARBA00004141"/>
    </source>
</evidence>
<dbReference type="Proteomes" id="UP000530060">
    <property type="component" value="Unassembled WGS sequence"/>
</dbReference>
<feature type="transmembrane region" description="Helical" evidence="5">
    <location>
        <begin position="20"/>
        <end position="39"/>
    </location>
</feature>
<evidence type="ECO:0000256" key="4">
    <source>
        <dbReference type="ARBA" id="ARBA00023136"/>
    </source>
</evidence>
<reference evidence="6 7" key="1">
    <citation type="submission" date="2020-06" db="EMBL/GenBank/DDBJ databases">
        <authorList>
            <person name="Criscuolo A."/>
        </authorList>
    </citation>
    <scope>NUCLEOTIDE SEQUENCE [LARGE SCALE GENOMIC DNA]</scope>
    <source>
        <strain evidence="7">CIP 111411</strain>
    </source>
</reference>
<evidence type="ECO:0000313" key="6">
    <source>
        <dbReference type="EMBL" id="CAD0009274.1"/>
    </source>
</evidence>
<dbReference type="RefSeq" id="WP_180910786.1">
    <property type="nucleotide sequence ID" value="NZ_CAIJDP010000090.1"/>
</dbReference>
<dbReference type="EMBL" id="CAIJDP010000090">
    <property type="protein sequence ID" value="CAD0009274.1"/>
    <property type="molecule type" value="Genomic_DNA"/>
</dbReference>
<keyword evidence="4 5" id="KW-0472">Membrane</keyword>
<protein>
    <recommendedName>
        <fullName evidence="8">DoxX-like family protein</fullName>
    </recommendedName>
</protein>
<keyword evidence="2 5" id="KW-0812">Transmembrane</keyword>
<dbReference type="Pfam" id="PF13564">
    <property type="entry name" value="DoxX_2"/>
    <property type="match status" value="1"/>
</dbReference>
<gene>
    <name evidence="6" type="ORF">FLAT13_04816</name>
</gene>
<evidence type="ECO:0000256" key="2">
    <source>
        <dbReference type="ARBA" id="ARBA00022692"/>
    </source>
</evidence>
<evidence type="ECO:0000256" key="5">
    <source>
        <dbReference type="SAM" id="Phobius"/>
    </source>
</evidence>
<dbReference type="AlphaFoldDB" id="A0A6V6ZCU7"/>
<evidence type="ECO:0008006" key="8">
    <source>
        <dbReference type="Google" id="ProtNLM"/>
    </source>
</evidence>
<comment type="subcellular location">
    <subcellularLocation>
        <location evidence="1">Membrane</location>
        <topology evidence="1">Multi-pass membrane protein</topology>
    </subcellularLocation>
</comment>